<feature type="region of interest" description="Disordered" evidence="4">
    <location>
        <begin position="144"/>
        <end position="205"/>
    </location>
</feature>
<keyword evidence="7" id="KW-1185">Reference proteome</keyword>
<dbReference type="Proteomes" id="UP000007798">
    <property type="component" value="Unassembled WGS sequence"/>
</dbReference>
<evidence type="ECO:0000256" key="4">
    <source>
        <dbReference type="SAM" id="MobiDB-lite"/>
    </source>
</evidence>
<evidence type="ECO:0000313" key="6">
    <source>
        <dbReference type="EMBL" id="EDW81986.2"/>
    </source>
</evidence>
<evidence type="ECO:0000256" key="3">
    <source>
        <dbReference type="PIRSR" id="PIRSR600101-2"/>
    </source>
</evidence>
<evidence type="ECO:0008006" key="8">
    <source>
        <dbReference type="Google" id="ProtNLM"/>
    </source>
</evidence>
<dbReference type="eggNOG" id="KOG2410">
    <property type="taxonomic scope" value="Eukaryota"/>
</dbReference>
<dbReference type="Gene3D" id="3.60.20.40">
    <property type="match status" value="1"/>
</dbReference>
<dbReference type="OrthoDB" id="1081007at2759"/>
<dbReference type="Gene3D" id="1.10.246.130">
    <property type="match status" value="1"/>
</dbReference>
<organism evidence="6 7">
    <name type="scientific">Drosophila willistoni</name>
    <name type="common">Fruit fly</name>
    <dbReference type="NCBI Taxonomy" id="7260"/>
    <lineage>
        <taxon>Eukaryota</taxon>
        <taxon>Metazoa</taxon>
        <taxon>Ecdysozoa</taxon>
        <taxon>Arthropoda</taxon>
        <taxon>Hexapoda</taxon>
        <taxon>Insecta</taxon>
        <taxon>Pterygota</taxon>
        <taxon>Neoptera</taxon>
        <taxon>Endopterygota</taxon>
        <taxon>Diptera</taxon>
        <taxon>Brachycera</taxon>
        <taxon>Muscomorpha</taxon>
        <taxon>Ephydroidea</taxon>
        <taxon>Drosophilidae</taxon>
        <taxon>Drosophila</taxon>
        <taxon>Sophophora</taxon>
    </lineage>
</organism>
<dbReference type="InterPro" id="IPR043137">
    <property type="entry name" value="GGT_ssub_C"/>
</dbReference>
<dbReference type="GO" id="GO:0005886">
    <property type="term" value="C:plasma membrane"/>
    <property type="evidence" value="ECO:0007669"/>
    <property type="project" value="TreeGrafter"/>
</dbReference>
<dbReference type="GO" id="GO:0006751">
    <property type="term" value="P:glutathione catabolic process"/>
    <property type="evidence" value="ECO:0007669"/>
    <property type="project" value="InterPro"/>
</dbReference>
<dbReference type="SMR" id="B4NE17"/>
<keyword evidence="5" id="KW-0812">Transmembrane</keyword>
<dbReference type="FunCoup" id="B4NE17">
    <property type="interactions" value="116"/>
</dbReference>
<dbReference type="GO" id="GO:0036374">
    <property type="term" value="F:glutathione hydrolase activity"/>
    <property type="evidence" value="ECO:0007669"/>
    <property type="project" value="InterPro"/>
</dbReference>
<evidence type="ECO:0000256" key="2">
    <source>
        <dbReference type="PIRSR" id="PIRSR600101-1"/>
    </source>
</evidence>
<feature type="active site" description="Nucleophile" evidence="2">
    <location>
        <position position="593"/>
    </location>
</feature>
<dbReference type="InterPro" id="IPR029055">
    <property type="entry name" value="Ntn_hydrolases_N"/>
</dbReference>
<proteinExistence type="predicted"/>
<dbReference type="InterPro" id="IPR000101">
    <property type="entry name" value="GGT_peptidase"/>
</dbReference>
<gene>
    <name evidence="6" type="primary">Dwil\GK25371</name>
    <name evidence="6" type="ORF">Dwil_GK25371</name>
</gene>
<keyword evidence="1" id="KW-1199">Hemostasis impairing toxin</keyword>
<evidence type="ECO:0000256" key="1">
    <source>
        <dbReference type="ARBA" id="ARBA00084097"/>
    </source>
</evidence>
<sequence>MVHHNNEDAMNKIPLKSASGLDDEEKNGGELMQDTAAVEEARREQMRANMLAWMKKLTIVLICFIGIALISYVIISLCFSDWPKSTPYRNNNTMATTTTATVLAASATSAATATATTPATTATATVIATSTTTTAASIIVSTTTTTTTTTTKSTPTTTPSNTNTSSNTLKTFTLTDEQQDAEDSSSSSSSSNNMDNLRMDGTTSASGLLAPNVAASTLPTSAPGLDTSFDARYNANVTFQSKLGVYQNAAVCTDRVECSQIASDILSRNGSAVDAAIAALLCNGLIMPQSMGIGGGNLMNVYKRKNRHAYSIDAREVAPYAAEEDMFSANPNASLYGPLSIAVPGELMGYHEAHKRFGQLPWSELVAPSLKLCETGYQITTHMHDSLKRMYLTIKDKFGFEHYFNKDTGSLHKPGTLIKPLKERCASYQLIADNGPLDFYNGTLASLLLEDLKEMGSLVKAGDLQNYEADVVNSITMDLGENTLYVMPPVSSGSLVAHALSILQGYNFTKADLADDESKARTYHRIAEAMKFAFARRGELGDLRANDVRELISQLNSVEFGAEHRAMINDSSVLDGPQEYGAQFASNDESHGTSHMSIVAPNGDAVSVTSSVNLYFGANLVGPRTGIILNSGMNDFSVESNYFGVPQSQANVIGPYKRAMSSMSPVLLADKEGDIRLVVGSAGGTRIVDAIVLVIARVLWFGEDLKTAIDAPRFHHQLFPDVFEYQPDGFSDAVLQLIAKRGHVLKKSAPVTSVVCAIEKNATGIYANADYRKRGEVAGF</sequence>
<dbReference type="PANTHER" id="PTHR11686">
    <property type="entry name" value="GAMMA GLUTAMYL TRANSPEPTIDASE"/>
    <property type="match status" value="1"/>
</dbReference>
<feature type="binding site" evidence="3">
    <location>
        <begin position="661"/>
        <end position="662"/>
    </location>
    <ligand>
        <name>L-glutamate</name>
        <dbReference type="ChEBI" id="CHEBI:29985"/>
    </ligand>
</feature>
<feature type="compositionally biased region" description="Low complexity" evidence="4">
    <location>
        <begin position="144"/>
        <end position="175"/>
    </location>
</feature>
<dbReference type="EMBL" id="CH964239">
    <property type="protein sequence ID" value="EDW81986.2"/>
    <property type="molecule type" value="Genomic_DNA"/>
</dbReference>
<dbReference type="STRING" id="7260.B4NE17"/>
<dbReference type="InParanoid" id="B4NE17"/>
<dbReference type="PANTHER" id="PTHR11686:SF9">
    <property type="entry name" value="RE13973P"/>
    <property type="match status" value="1"/>
</dbReference>
<dbReference type="Pfam" id="PF01019">
    <property type="entry name" value="G_glu_transpept"/>
    <property type="match status" value="1"/>
</dbReference>
<accession>B4NE17</accession>
<dbReference type="SUPFAM" id="SSF56235">
    <property type="entry name" value="N-terminal nucleophile aminohydrolases (Ntn hydrolases)"/>
    <property type="match status" value="1"/>
</dbReference>
<dbReference type="FunFam" id="3.60.20.40:FF:000001">
    <property type="entry name" value="Gamma-glutamyltranspeptidase 1"/>
    <property type="match status" value="1"/>
</dbReference>
<feature type="binding site" evidence="3">
    <location>
        <position position="635"/>
    </location>
    <ligand>
        <name>L-glutamate</name>
        <dbReference type="ChEBI" id="CHEBI:29985"/>
    </ligand>
</feature>
<keyword evidence="5" id="KW-1133">Transmembrane helix</keyword>
<feature type="binding site" evidence="3">
    <location>
        <position position="315"/>
    </location>
    <ligand>
        <name>L-glutamate</name>
        <dbReference type="ChEBI" id="CHEBI:29985"/>
    </ligand>
</feature>
<protein>
    <recommendedName>
        <fullName evidence="8">Gamma-glutamyltransferase</fullName>
    </recommendedName>
</protein>
<dbReference type="HOGENOM" id="CLU_014813_4_1_1"/>
<reference evidence="6 7" key="1">
    <citation type="journal article" date="2007" name="Nature">
        <title>Evolution of genes and genomes on the Drosophila phylogeny.</title>
        <authorList>
            <consortium name="Drosophila 12 Genomes Consortium"/>
            <person name="Clark A.G."/>
            <person name="Eisen M.B."/>
            <person name="Smith D.R."/>
            <person name="Bergman C.M."/>
            <person name="Oliver B."/>
            <person name="Markow T.A."/>
            <person name="Kaufman T.C."/>
            <person name="Kellis M."/>
            <person name="Gelbart W."/>
            <person name="Iyer V.N."/>
            <person name="Pollard D.A."/>
            <person name="Sackton T.B."/>
            <person name="Larracuente A.M."/>
            <person name="Singh N.D."/>
            <person name="Abad J.P."/>
            <person name="Abt D.N."/>
            <person name="Adryan B."/>
            <person name="Aguade M."/>
            <person name="Akashi H."/>
            <person name="Anderson W.W."/>
            <person name="Aquadro C.F."/>
            <person name="Ardell D.H."/>
            <person name="Arguello R."/>
            <person name="Artieri C.G."/>
            <person name="Barbash D.A."/>
            <person name="Barker D."/>
            <person name="Barsanti P."/>
            <person name="Batterham P."/>
            <person name="Batzoglou S."/>
            <person name="Begun D."/>
            <person name="Bhutkar A."/>
            <person name="Blanco E."/>
            <person name="Bosak S.A."/>
            <person name="Bradley R.K."/>
            <person name="Brand A.D."/>
            <person name="Brent M.R."/>
            <person name="Brooks A.N."/>
            <person name="Brown R.H."/>
            <person name="Butlin R.K."/>
            <person name="Caggese C."/>
            <person name="Calvi B.R."/>
            <person name="Bernardo de Carvalho A."/>
            <person name="Caspi A."/>
            <person name="Castrezana S."/>
            <person name="Celniker S.E."/>
            <person name="Chang J.L."/>
            <person name="Chapple C."/>
            <person name="Chatterji S."/>
            <person name="Chinwalla A."/>
            <person name="Civetta A."/>
            <person name="Clifton S.W."/>
            <person name="Comeron J.M."/>
            <person name="Costello J.C."/>
            <person name="Coyne J.A."/>
            <person name="Daub J."/>
            <person name="David R.G."/>
            <person name="Delcher A.L."/>
            <person name="Delehaunty K."/>
            <person name="Do C.B."/>
            <person name="Ebling H."/>
            <person name="Edwards K."/>
            <person name="Eickbush T."/>
            <person name="Evans J.D."/>
            <person name="Filipski A."/>
            <person name="Findeiss S."/>
            <person name="Freyhult E."/>
            <person name="Fulton L."/>
            <person name="Fulton R."/>
            <person name="Garcia A.C."/>
            <person name="Gardiner A."/>
            <person name="Garfield D.A."/>
            <person name="Garvin B.E."/>
            <person name="Gibson G."/>
            <person name="Gilbert D."/>
            <person name="Gnerre S."/>
            <person name="Godfrey J."/>
            <person name="Good R."/>
            <person name="Gotea V."/>
            <person name="Gravely B."/>
            <person name="Greenberg A.J."/>
            <person name="Griffiths-Jones S."/>
            <person name="Gross S."/>
            <person name="Guigo R."/>
            <person name="Gustafson E.A."/>
            <person name="Haerty W."/>
            <person name="Hahn M.W."/>
            <person name="Halligan D.L."/>
            <person name="Halpern A.L."/>
            <person name="Halter G.M."/>
            <person name="Han M.V."/>
            <person name="Heger A."/>
            <person name="Hillier L."/>
            <person name="Hinrichs A.S."/>
            <person name="Holmes I."/>
            <person name="Hoskins R.A."/>
            <person name="Hubisz M.J."/>
            <person name="Hultmark D."/>
            <person name="Huntley M.A."/>
            <person name="Jaffe D.B."/>
            <person name="Jagadeeshan S."/>
            <person name="Jeck W.R."/>
            <person name="Johnson J."/>
            <person name="Jones C.D."/>
            <person name="Jordan W.C."/>
            <person name="Karpen G.H."/>
            <person name="Kataoka E."/>
            <person name="Keightley P.D."/>
            <person name="Kheradpour P."/>
            <person name="Kirkness E.F."/>
            <person name="Koerich L.B."/>
            <person name="Kristiansen K."/>
            <person name="Kudrna D."/>
            <person name="Kulathinal R.J."/>
            <person name="Kumar S."/>
            <person name="Kwok R."/>
            <person name="Lander E."/>
            <person name="Langley C.H."/>
            <person name="Lapoint R."/>
            <person name="Lazzaro B.P."/>
            <person name="Lee S.J."/>
            <person name="Levesque L."/>
            <person name="Li R."/>
            <person name="Lin C.F."/>
            <person name="Lin M.F."/>
            <person name="Lindblad-Toh K."/>
            <person name="Llopart A."/>
            <person name="Long M."/>
            <person name="Low L."/>
            <person name="Lozovsky E."/>
            <person name="Lu J."/>
            <person name="Luo M."/>
            <person name="Machado C.A."/>
            <person name="Makalowski W."/>
            <person name="Marzo M."/>
            <person name="Matsuda M."/>
            <person name="Matzkin L."/>
            <person name="McAllister B."/>
            <person name="McBride C.S."/>
            <person name="McKernan B."/>
            <person name="McKernan K."/>
            <person name="Mendez-Lago M."/>
            <person name="Minx P."/>
            <person name="Mollenhauer M.U."/>
            <person name="Montooth K."/>
            <person name="Mount S.M."/>
            <person name="Mu X."/>
            <person name="Myers E."/>
            <person name="Negre B."/>
            <person name="Newfeld S."/>
            <person name="Nielsen R."/>
            <person name="Noor M.A."/>
            <person name="O'Grady P."/>
            <person name="Pachter L."/>
            <person name="Papaceit M."/>
            <person name="Parisi M.J."/>
            <person name="Parisi M."/>
            <person name="Parts L."/>
            <person name="Pedersen J.S."/>
            <person name="Pesole G."/>
            <person name="Phillippy A.M."/>
            <person name="Ponting C.P."/>
            <person name="Pop M."/>
            <person name="Porcelli D."/>
            <person name="Powell J.R."/>
            <person name="Prohaska S."/>
            <person name="Pruitt K."/>
            <person name="Puig M."/>
            <person name="Quesneville H."/>
            <person name="Ram K.R."/>
            <person name="Rand D."/>
            <person name="Rasmussen M.D."/>
            <person name="Reed L.K."/>
            <person name="Reenan R."/>
            <person name="Reily A."/>
            <person name="Remington K.A."/>
            <person name="Rieger T.T."/>
            <person name="Ritchie M.G."/>
            <person name="Robin C."/>
            <person name="Rogers Y.H."/>
            <person name="Rohde C."/>
            <person name="Rozas J."/>
            <person name="Rubenfield M.J."/>
            <person name="Ruiz A."/>
            <person name="Russo S."/>
            <person name="Salzberg S.L."/>
            <person name="Sanchez-Gracia A."/>
            <person name="Saranga D.J."/>
            <person name="Sato H."/>
            <person name="Schaeffer S.W."/>
            <person name="Schatz M.C."/>
            <person name="Schlenke T."/>
            <person name="Schwartz R."/>
            <person name="Segarra C."/>
            <person name="Singh R.S."/>
            <person name="Sirot L."/>
            <person name="Sirota M."/>
            <person name="Sisneros N.B."/>
            <person name="Smith C.D."/>
            <person name="Smith T.F."/>
            <person name="Spieth J."/>
            <person name="Stage D.E."/>
            <person name="Stark A."/>
            <person name="Stephan W."/>
            <person name="Strausberg R.L."/>
            <person name="Strempel S."/>
            <person name="Sturgill D."/>
            <person name="Sutton G."/>
            <person name="Sutton G.G."/>
            <person name="Tao W."/>
            <person name="Teichmann S."/>
            <person name="Tobari Y.N."/>
            <person name="Tomimura Y."/>
            <person name="Tsolas J.M."/>
            <person name="Valente V.L."/>
            <person name="Venter E."/>
            <person name="Venter J.C."/>
            <person name="Vicario S."/>
            <person name="Vieira F.G."/>
            <person name="Vilella A.J."/>
            <person name="Villasante A."/>
            <person name="Walenz B."/>
            <person name="Wang J."/>
            <person name="Wasserman M."/>
            <person name="Watts T."/>
            <person name="Wilson D."/>
            <person name="Wilson R.K."/>
            <person name="Wing R.A."/>
            <person name="Wolfner M.F."/>
            <person name="Wong A."/>
            <person name="Wong G.K."/>
            <person name="Wu C.I."/>
            <person name="Wu G."/>
            <person name="Yamamoto D."/>
            <person name="Yang H.P."/>
            <person name="Yang S.P."/>
            <person name="Yorke J.A."/>
            <person name="Yoshida K."/>
            <person name="Zdobnov E."/>
            <person name="Zhang P."/>
            <person name="Zhang Y."/>
            <person name="Zimin A.V."/>
            <person name="Baldwin J."/>
            <person name="Abdouelleil A."/>
            <person name="Abdulkadir J."/>
            <person name="Abebe A."/>
            <person name="Abera B."/>
            <person name="Abreu J."/>
            <person name="Acer S.C."/>
            <person name="Aftuck L."/>
            <person name="Alexander A."/>
            <person name="An P."/>
            <person name="Anderson E."/>
            <person name="Anderson S."/>
            <person name="Arachi H."/>
            <person name="Azer M."/>
            <person name="Bachantsang P."/>
            <person name="Barry A."/>
            <person name="Bayul T."/>
            <person name="Berlin A."/>
            <person name="Bessette D."/>
            <person name="Bloom T."/>
            <person name="Blye J."/>
            <person name="Boguslavskiy L."/>
            <person name="Bonnet C."/>
            <person name="Boukhgalter B."/>
            <person name="Bourzgui I."/>
            <person name="Brown A."/>
            <person name="Cahill P."/>
            <person name="Channer S."/>
            <person name="Cheshatsang Y."/>
            <person name="Chuda L."/>
            <person name="Citroen M."/>
            <person name="Collymore A."/>
            <person name="Cooke P."/>
            <person name="Costello M."/>
            <person name="D'Aco K."/>
            <person name="Daza R."/>
            <person name="De Haan G."/>
            <person name="DeGray S."/>
            <person name="DeMaso C."/>
            <person name="Dhargay N."/>
            <person name="Dooley K."/>
            <person name="Dooley E."/>
            <person name="Doricent M."/>
            <person name="Dorje P."/>
            <person name="Dorjee K."/>
            <person name="Dupes A."/>
            <person name="Elong R."/>
            <person name="Falk J."/>
            <person name="Farina A."/>
            <person name="Faro S."/>
            <person name="Ferguson D."/>
            <person name="Fisher S."/>
            <person name="Foley C.D."/>
            <person name="Franke A."/>
            <person name="Friedrich D."/>
            <person name="Gadbois L."/>
            <person name="Gearin G."/>
            <person name="Gearin C.R."/>
            <person name="Giannoukos G."/>
            <person name="Goode T."/>
            <person name="Graham J."/>
            <person name="Grandbois E."/>
            <person name="Grewal S."/>
            <person name="Gyaltsen K."/>
            <person name="Hafez N."/>
            <person name="Hagos B."/>
            <person name="Hall J."/>
            <person name="Henson C."/>
            <person name="Hollinger A."/>
            <person name="Honan T."/>
            <person name="Huard M.D."/>
            <person name="Hughes L."/>
            <person name="Hurhula B."/>
            <person name="Husby M.E."/>
            <person name="Kamat A."/>
            <person name="Kanga B."/>
            <person name="Kashin S."/>
            <person name="Khazanovich D."/>
            <person name="Kisner P."/>
            <person name="Lance K."/>
            <person name="Lara M."/>
            <person name="Lee W."/>
            <person name="Lennon N."/>
            <person name="Letendre F."/>
            <person name="LeVine R."/>
            <person name="Lipovsky A."/>
            <person name="Liu X."/>
            <person name="Liu J."/>
            <person name="Liu S."/>
            <person name="Lokyitsang T."/>
            <person name="Lokyitsang Y."/>
            <person name="Lubonja R."/>
            <person name="Lui A."/>
            <person name="MacDonald P."/>
            <person name="Magnisalis V."/>
            <person name="Maru K."/>
            <person name="Matthews C."/>
            <person name="McCusker W."/>
            <person name="McDonough S."/>
            <person name="Mehta T."/>
            <person name="Meldrim J."/>
            <person name="Meneus L."/>
            <person name="Mihai O."/>
            <person name="Mihalev A."/>
            <person name="Mihova T."/>
            <person name="Mittelman R."/>
            <person name="Mlenga V."/>
            <person name="Montmayeur A."/>
            <person name="Mulrain L."/>
            <person name="Navidi A."/>
            <person name="Naylor J."/>
            <person name="Negash T."/>
            <person name="Nguyen T."/>
            <person name="Nguyen N."/>
            <person name="Nicol R."/>
            <person name="Norbu C."/>
            <person name="Norbu N."/>
            <person name="Novod N."/>
            <person name="O'Neill B."/>
            <person name="Osman S."/>
            <person name="Markiewicz E."/>
            <person name="Oyono O.L."/>
            <person name="Patti C."/>
            <person name="Phunkhang P."/>
            <person name="Pierre F."/>
            <person name="Priest M."/>
            <person name="Raghuraman S."/>
            <person name="Rege F."/>
            <person name="Reyes R."/>
            <person name="Rise C."/>
            <person name="Rogov P."/>
            <person name="Ross K."/>
            <person name="Ryan E."/>
            <person name="Settipalli S."/>
            <person name="Shea T."/>
            <person name="Sherpa N."/>
            <person name="Shi L."/>
            <person name="Shih D."/>
            <person name="Sparrow T."/>
            <person name="Spaulding J."/>
            <person name="Stalker J."/>
            <person name="Stange-Thomann N."/>
            <person name="Stavropoulos S."/>
            <person name="Stone C."/>
            <person name="Strader C."/>
            <person name="Tesfaye S."/>
            <person name="Thomson T."/>
            <person name="Thoulutsang Y."/>
            <person name="Thoulutsang D."/>
            <person name="Topham K."/>
            <person name="Topping I."/>
            <person name="Tsamla T."/>
            <person name="Vassiliev H."/>
            <person name="Vo A."/>
            <person name="Wangchuk T."/>
            <person name="Wangdi T."/>
            <person name="Weiand M."/>
            <person name="Wilkinson J."/>
            <person name="Wilson A."/>
            <person name="Yadav S."/>
            <person name="Young G."/>
            <person name="Yu Q."/>
            <person name="Zembek L."/>
            <person name="Zhong D."/>
            <person name="Zimmer A."/>
            <person name="Zwirko Z."/>
            <person name="Jaffe D.B."/>
            <person name="Alvarez P."/>
            <person name="Brockman W."/>
            <person name="Butler J."/>
            <person name="Chin C."/>
            <person name="Gnerre S."/>
            <person name="Grabherr M."/>
            <person name="Kleber M."/>
            <person name="Mauceli E."/>
            <person name="MacCallum I."/>
        </authorList>
    </citation>
    <scope>NUCLEOTIDE SEQUENCE [LARGE SCALE GENOMIC DNA]</scope>
    <source>
        <strain evidence="7">Tucson 14030-0811.24</strain>
    </source>
</reference>
<dbReference type="InterPro" id="IPR043138">
    <property type="entry name" value="GGT_lsub"/>
</dbReference>
<name>B4NE17_DROWI</name>
<dbReference type="FunFam" id="1.10.246.130:FF:000001">
    <property type="entry name" value="Gamma-glutamyltransferase 5 isoform 1"/>
    <property type="match status" value="1"/>
</dbReference>
<dbReference type="PRINTS" id="PR01210">
    <property type="entry name" value="GGTRANSPTASE"/>
</dbReference>
<keyword evidence="5" id="KW-0472">Membrane</keyword>
<evidence type="ECO:0000313" key="7">
    <source>
        <dbReference type="Proteomes" id="UP000007798"/>
    </source>
</evidence>
<dbReference type="MEROPS" id="T03.007"/>
<keyword evidence="1" id="KW-0800">Toxin</keyword>
<evidence type="ECO:0000256" key="5">
    <source>
        <dbReference type="SAM" id="Phobius"/>
    </source>
</evidence>
<feature type="binding site" evidence="3">
    <location>
        <position position="684"/>
    </location>
    <ligand>
        <name>L-glutamate</name>
        <dbReference type="ChEBI" id="CHEBI:29985"/>
    </ligand>
</feature>
<feature type="binding site" evidence="3">
    <location>
        <begin position="611"/>
        <end position="613"/>
    </location>
    <ligand>
        <name>L-glutamate</name>
        <dbReference type="ChEBI" id="CHEBI:29985"/>
    </ligand>
</feature>
<feature type="transmembrane region" description="Helical" evidence="5">
    <location>
        <begin position="57"/>
        <end position="75"/>
    </location>
</feature>
<dbReference type="AlphaFoldDB" id="B4NE17"/>
<keyword evidence="1" id="KW-1202">Platelet aggregation activating toxin</keyword>